<feature type="domain" description="AAA+ ATPase" evidence="19">
    <location>
        <begin position="2275"/>
        <end position="2421"/>
    </location>
</feature>
<dbReference type="KEGG" id="mis:MICPUN_104997"/>
<evidence type="ECO:0000256" key="1">
    <source>
        <dbReference type="ARBA" id="ARBA00004611"/>
    </source>
</evidence>
<dbReference type="Gene3D" id="6.10.140.1060">
    <property type="match status" value="1"/>
</dbReference>
<keyword evidence="5" id="KW-0547">Nucleotide-binding</keyword>
<keyword evidence="11" id="KW-0969">Cilium</keyword>
<dbReference type="GO" id="GO:0008017">
    <property type="term" value="F:microtubule binding"/>
    <property type="evidence" value="ECO:0007669"/>
    <property type="project" value="UniProtKB-ARBA"/>
</dbReference>
<evidence type="ECO:0000256" key="6">
    <source>
        <dbReference type="ARBA" id="ARBA00022794"/>
    </source>
</evidence>
<keyword evidence="10 18" id="KW-0175">Coiled coil</keyword>
<dbReference type="InterPro" id="IPR013594">
    <property type="entry name" value="Dynein_heavy_tail"/>
</dbReference>
<keyword evidence="6" id="KW-0970">Cilium biogenesis/degradation</keyword>
<dbReference type="Gene3D" id="1.20.1270.280">
    <property type="match status" value="1"/>
</dbReference>
<dbReference type="FunFam" id="1.20.140.100:FF:000006">
    <property type="entry name" value="dynein heavy chain 2, axonemal"/>
    <property type="match status" value="1"/>
</dbReference>
<comment type="subunit">
    <text evidence="16">The I1 inner arm complex (also known as the f dynein complex) is a two-headed isoform composed of two heavy chains (1-alpha and 1-beta), three intermediate chains and three light chains. I1 occupies a specific position proximal to the first radial spoke and repeats every 96 nm along the length of the axoneme.</text>
</comment>
<evidence type="ECO:0000259" key="19">
    <source>
        <dbReference type="SMART" id="SM00382"/>
    </source>
</evidence>
<evidence type="ECO:0000256" key="4">
    <source>
        <dbReference type="ARBA" id="ARBA00022737"/>
    </source>
</evidence>
<evidence type="ECO:0000256" key="16">
    <source>
        <dbReference type="ARBA" id="ARBA00063032"/>
    </source>
</evidence>
<dbReference type="GO" id="GO:0008569">
    <property type="term" value="F:minus-end-directed microtubule motor activity"/>
    <property type="evidence" value="ECO:0007669"/>
    <property type="project" value="InterPro"/>
</dbReference>
<evidence type="ECO:0000256" key="5">
    <source>
        <dbReference type="ARBA" id="ARBA00022741"/>
    </source>
</evidence>
<evidence type="ECO:0000256" key="8">
    <source>
        <dbReference type="ARBA" id="ARBA00022846"/>
    </source>
</evidence>
<dbReference type="Gene3D" id="1.20.920.20">
    <property type="match status" value="1"/>
</dbReference>
<dbReference type="SMART" id="SM00382">
    <property type="entry name" value="AAA"/>
    <property type="match status" value="2"/>
</dbReference>
<dbReference type="SUPFAM" id="SSF57997">
    <property type="entry name" value="Tropomyosin"/>
    <property type="match status" value="1"/>
</dbReference>
<dbReference type="Pfam" id="PF18199">
    <property type="entry name" value="Dynein_C"/>
    <property type="match status" value="1"/>
</dbReference>
<dbReference type="Pfam" id="PF22597">
    <property type="entry name" value="DYN_lid"/>
    <property type="match status" value="1"/>
</dbReference>
<keyword evidence="7" id="KW-0067">ATP-binding</keyword>
<dbReference type="Pfam" id="PF12777">
    <property type="entry name" value="MT"/>
    <property type="match status" value="1"/>
</dbReference>
<keyword evidence="2" id="KW-0963">Cytoplasm</keyword>
<dbReference type="FunFam" id="3.20.180.20:FF:000001">
    <property type="entry name" value="Dynein axonemal heavy chain 5"/>
    <property type="match status" value="1"/>
</dbReference>
<evidence type="ECO:0000313" key="21">
    <source>
        <dbReference type="Proteomes" id="UP000002009"/>
    </source>
</evidence>
<keyword evidence="14" id="KW-0966">Cell projection</keyword>
<dbReference type="Gene3D" id="1.10.8.1220">
    <property type="match status" value="1"/>
</dbReference>
<evidence type="ECO:0000256" key="11">
    <source>
        <dbReference type="ARBA" id="ARBA00023069"/>
    </source>
</evidence>
<dbReference type="InterPro" id="IPR026983">
    <property type="entry name" value="DHC"/>
</dbReference>
<evidence type="ECO:0000256" key="12">
    <source>
        <dbReference type="ARBA" id="ARBA00023175"/>
    </source>
</evidence>
<dbReference type="InterPro" id="IPR042219">
    <property type="entry name" value="AAA_lid_11_sf"/>
</dbReference>
<dbReference type="InterPro" id="IPR004273">
    <property type="entry name" value="Dynein_heavy_D6_P-loop"/>
</dbReference>
<dbReference type="InterPro" id="IPR041466">
    <property type="entry name" value="Dynein_AAA5_ext"/>
</dbReference>
<dbReference type="InterPro" id="IPR056759">
    <property type="entry name" value="DYH2-5-8_CC"/>
</dbReference>
<gene>
    <name evidence="20" type="primary">DHC10</name>
    <name evidence="20" type="ORF">MICPUN_104997</name>
</gene>
<evidence type="ECO:0000256" key="13">
    <source>
        <dbReference type="ARBA" id="ARBA00023212"/>
    </source>
</evidence>
<comment type="subcellular location">
    <subcellularLocation>
        <location evidence="1">Cytoplasm</location>
        <location evidence="1">Cytoskeleton</location>
        <location evidence="1">Flagellum axoneme</location>
    </subcellularLocation>
</comment>
<name>C1EFD8_MICCC</name>
<dbReference type="GO" id="GO:0051959">
    <property type="term" value="F:dynein light intermediate chain binding"/>
    <property type="evidence" value="ECO:0007669"/>
    <property type="project" value="InterPro"/>
</dbReference>
<dbReference type="Pfam" id="PF03028">
    <property type="entry name" value="Dynein_heavy"/>
    <property type="match status" value="1"/>
</dbReference>
<dbReference type="Pfam" id="PF12775">
    <property type="entry name" value="AAA_7"/>
    <property type="match status" value="1"/>
</dbReference>
<dbReference type="GO" id="GO:0045505">
    <property type="term" value="F:dynein intermediate chain binding"/>
    <property type="evidence" value="ECO:0007669"/>
    <property type="project" value="InterPro"/>
</dbReference>
<keyword evidence="12" id="KW-0505">Motor protein</keyword>
<dbReference type="Gene3D" id="1.10.8.720">
    <property type="entry name" value="Region D6 of dynein motor"/>
    <property type="match status" value="1"/>
</dbReference>
<dbReference type="GeneID" id="8248510"/>
<dbReference type="FunFam" id="1.20.920.20:FF:000001">
    <property type="entry name" value="dynein heavy chain 2, axonemal"/>
    <property type="match status" value="1"/>
</dbReference>
<dbReference type="Pfam" id="PF12774">
    <property type="entry name" value="AAA_6"/>
    <property type="match status" value="1"/>
</dbReference>
<dbReference type="Gene3D" id="1.10.8.710">
    <property type="match status" value="1"/>
</dbReference>
<dbReference type="InterPro" id="IPR035706">
    <property type="entry name" value="AAA_9"/>
</dbReference>
<keyword evidence="21" id="KW-1185">Reference proteome</keyword>
<evidence type="ECO:0000256" key="18">
    <source>
        <dbReference type="SAM" id="Coils"/>
    </source>
</evidence>
<dbReference type="Gene3D" id="3.10.490.20">
    <property type="match status" value="1"/>
</dbReference>
<dbReference type="Pfam" id="PF18198">
    <property type="entry name" value="AAA_lid_11"/>
    <property type="match status" value="1"/>
</dbReference>
<dbReference type="InterPro" id="IPR035699">
    <property type="entry name" value="AAA_6"/>
</dbReference>
<dbReference type="InterPro" id="IPR024743">
    <property type="entry name" value="Dynein_HC_stalk"/>
</dbReference>
<dbReference type="PANTHER" id="PTHR45703:SF32">
    <property type="entry name" value="DYNEINS HEAVY CHAIN"/>
    <property type="match status" value="1"/>
</dbReference>
<dbReference type="eggNOG" id="KOG3595">
    <property type="taxonomic scope" value="Eukaryota"/>
</dbReference>
<dbReference type="InterPro" id="IPR043160">
    <property type="entry name" value="Dynein_C_barrel"/>
</dbReference>
<dbReference type="OMA" id="ILKNDMQ"/>
<dbReference type="InterPro" id="IPR043157">
    <property type="entry name" value="Dynein_AAA1S"/>
</dbReference>
<dbReference type="Pfam" id="PF08385">
    <property type="entry name" value="DHC_N1"/>
    <property type="match status" value="1"/>
</dbReference>
<evidence type="ECO:0000256" key="14">
    <source>
        <dbReference type="ARBA" id="ARBA00023273"/>
    </source>
</evidence>
<dbReference type="GO" id="GO:0036159">
    <property type="term" value="P:inner dynein arm assembly"/>
    <property type="evidence" value="ECO:0007669"/>
    <property type="project" value="UniProtKB-ARBA"/>
</dbReference>
<evidence type="ECO:0000256" key="17">
    <source>
        <dbReference type="ARBA" id="ARBA00077719"/>
    </source>
</evidence>
<dbReference type="FunFam" id="1.20.58.1120:FF:000001">
    <property type="entry name" value="dynein heavy chain 2, axonemal"/>
    <property type="match status" value="1"/>
</dbReference>
<protein>
    <recommendedName>
        <fullName evidence="17">Dynein-1, subspecies f</fullName>
    </recommendedName>
</protein>
<feature type="coiled-coil region" evidence="18">
    <location>
        <begin position="3094"/>
        <end position="3159"/>
    </location>
</feature>
<dbReference type="Gene3D" id="1.10.472.130">
    <property type="match status" value="1"/>
</dbReference>
<dbReference type="STRING" id="296587.C1EFD8"/>
<evidence type="ECO:0000256" key="2">
    <source>
        <dbReference type="ARBA" id="ARBA00022490"/>
    </source>
</evidence>
<dbReference type="FunFam" id="3.40.50.300:FF:000049">
    <property type="entry name" value="Dynein, axonemal, heavy chain 5"/>
    <property type="match status" value="1"/>
</dbReference>
<dbReference type="InterPro" id="IPR024317">
    <property type="entry name" value="Dynein_heavy_chain_D4_dom"/>
</dbReference>
<reference evidence="20 21" key="1">
    <citation type="journal article" date="2009" name="Science">
        <title>Green evolution and dynamic adaptations revealed by genomes of the marine picoeukaryotes Micromonas.</title>
        <authorList>
            <person name="Worden A.Z."/>
            <person name="Lee J.H."/>
            <person name="Mock T."/>
            <person name="Rouze P."/>
            <person name="Simmons M.P."/>
            <person name="Aerts A.L."/>
            <person name="Allen A.E."/>
            <person name="Cuvelier M.L."/>
            <person name="Derelle E."/>
            <person name="Everett M.V."/>
            <person name="Foulon E."/>
            <person name="Grimwood J."/>
            <person name="Gundlach H."/>
            <person name="Henrissat B."/>
            <person name="Napoli C."/>
            <person name="McDonald S.M."/>
            <person name="Parker M.S."/>
            <person name="Rombauts S."/>
            <person name="Salamov A."/>
            <person name="Von Dassow P."/>
            <person name="Badger J.H."/>
            <person name="Coutinho P.M."/>
            <person name="Demir E."/>
            <person name="Dubchak I."/>
            <person name="Gentemann C."/>
            <person name="Eikrem W."/>
            <person name="Gready J.E."/>
            <person name="John U."/>
            <person name="Lanier W."/>
            <person name="Lindquist E.A."/>
            <person name="Lucas S."/>
            <person name="Mayer K.F."/>
            <person name="Moreau H."/>
            <person name="Not F."/>
            <person name="Otillar R."/>
            <person name="Panaud O."/>
            <person name="Pangilinan J."/>
            <person name="Paulsen I."/>
            <person name="Piegu B."/>
            <person name="Poliakov A."/>
            <person name="Robbens S."/>
            <person name="Schmutz J."/>
            <person name="Toulza E."/>
            <person name="Wyss T."/>
            <person name="Zelensky A."/>
            <person name="Zhou K."/>
            <person name="Armbrust E.V."/>
            <person name="Bhattacharya D."/>
            <person name="Goodenough U.W."/>
            <person name="Van de Peer Y."/>
            <person name="Grigoriev I.V."/>
        </authorList>
    </citation>
    <scope>NUCLEOTIDE SEQUENCE [LARGE SCALE GENOMIC DNA]</scope>
    <source>
        <strain evidence="21">RCC299 / NOUM17</strain>
    </source>
</reference>
<dbReference type="SUPFAM" id="SSF52540">
    <property type="entry name" value="P-loop containing nucleoside triphosphate hydrolases"/>
    <property type="match status" value="4"/>
</dbReference>
<dbReference type="FunFam" id="3.10.490.20:FF:000008">
    <property type="entry name" value="dynein heavy chain 2, axonemal"/>
    <property type="match status" value="1"/>
</dbReference>
<dbReference type="GO" id="GO:0060294">
    <property type="term" value="P:cilium movement involved in cell motility"/>
    <property type="evidence" value="ECO:0007669"/>
    <property type="project" value="UniProtKB-ARBA"/>
</dbReference>
<organism evidence="20 21">
    <name type="scientific">Micromonas commoda (strain RCC299 / NOUM17 / CCMP2709)</name>
    <name type="common">Picoplanktonic green alga</name>
    <dbReference type="NCBI Taxonomy" id="296587"/>
    <lineage>
        <taxon>Eukaryota</taxon>
        <taxon>Viridiplantae</taxon>
        <taxon>Chlorophyta</taxon>
        <taxon>Mamiellophyceae</taxon>
        <taxon>Mamiellales</taxon>
        <taxon>Mamiellaceae</taxon>
        <taxon>Micromonas</taxon>
    </lineage>
</organism>
<dbReference type="OrthoDB" id="10251809at2759"/>
<dbReference type="InterPro" id="IPR042228">
    <property type="entry name" value="Dynein_linker_3"/>
</dbReference>
<dbReference type="FunFam" id="1.10.8.710:FF:000001">
    <property type="entry name" value="Dynein axonemal heavy chain 2"/>
    <property type="match status" value="1"/>
</dbReference>
<evidence type="ECO:0000256" key="9">
    <source>
        <dbReference type="ARBA" id="ARBA00023017"/>
    </source>
</evidence>
<evidence type="ECO:0000256" key="10">
    <source>
        <dbReference type="ARBA" id="ARBA00023054"/>
    </source>
</evidence>
<evidence type="ECO:0000256" key="15">
    <source>
        <dbReference type="ARBA" id="ARBA00054075"/>
    </source>
</evidence>
<keyword evidence="4" id="KW-0677">Repeat</keyword>
<comment type="function">
    <text evidence="15">Force generating protein of eukaryotic cilia and flagella. Produces force towards the minus ends of microtubules. Dynein has ATPase activity; the force-producing power stroke is thought to occur on release of ADP. Required for assembly of the I1 inner arm complex and its targeting to the appropriate axoneme location. Also required for phototaxis.</text>
</comment>
<dbReference type="FunFam" id="3.40.50.300:FF:000044">
    <property type="entry name" value="Dynein heavy chain 5, axonemal"/>
    <property type="match status" value="1"/>
</dbReference>
<dbReference type="InterPro" id="IPR027417">
    <property type="entry name" value="P-loop_NTPase"/>
</dbReference>
<dbReference type="InterPro" id="IPR041228">
    <property type="entry name" value="Dynein_C"/>
</dbReference>
<dbReference type="Gene3D" id="3.40.50.300">
    <property type="entry name" value="P-loop containing nucleotide triphosphate hydrolases"/>
    <property type="match status" value="5"/>
</dbReference>
<dbReference type="InterPro" id="IPR042222">
    <property type="entry name" value="Dynein_2_N"/>
</dbReference>
<keyword evidence="8 20" id="KW-0282">Flagellum</keyword>
<dbReference type="EMBL" id="CP001331">
    <property type="protein sequence ID" value="ACO66838.1"/>
    <property type="molecule type" value="Genomic_DNA"/>
</dbReference>
<dbReference type="FunFam" id="1.20.920.30:FF:000009">
    <property type="entry name" value="Dynein heavy chain 9"/>
    <property type="match status" value="1"/>
</dbReference>
<accession>C1EFD8</accession>
<dbReference type="FunFam" id="1.10.8.1220:FF:000001">
    <property type="entry name" value="Dynein axonemal heavy chain 5"/>
    <property type="match status" value="1"/>
</dbReference>
<dbReference type="InterPro" id="IPR041658">
    <property type="entry name" value="AAA_lid_11"/>
</dbReference>
<dbReference type="Pfam" id="PF25007">
    <property type="entry name" value="DYH2-5-8_CC"/>
    <property type="match status" value="1"/>
</dbReference>
<dbReference type="Pfam" id="PF12781">
    <property type="entry name" value="AAA_9"/>
    <property type="match status" value="1"/>
</dbReference>
<dbReference type="RefSeq" id="XP_002505580.1">
    <property type="nucleotide sequence ID" value="XM_002505534.1"/>
</dbReference>
<dbReference type="Pfam" id="PF12780">
    <property type="entry name" value="AAA_8"/>
    <property type="match status" value="1"/>
</dbReference>
<dbReference type="InParanoid" id="C1EFD8"/>
<evidence type="ECO:0000256" key="7">
    <source>
        <dbReference type="ARBA" id="ARBA00022840"/>
    </source>
</evidence>
<evidence type="ECO:0000313" key="20">
    <source>
        <dbReference type="EMBL" id="ACO66838.1"/>
    </source>
</evidence>
<dbReference type="InterPro" id="IPR013602">
    <property type="entry name" value="Dynein_heavy_linker"/>
</dbReference>
<sequence length="4309" mass="487422">MKGVFTPALQSKEQWPESIRKEFAGGIHRYMAQLTEQTHELRGQTKLYVPSEGYEGYDSPDAAAASKDLVQRLESVVIHWTRKIREVVDADAQSPDESLGPLAEIAFWRRRGQDMSGLRDQLRDPKLVATVSVLEAAKSAYVSAFLDLGDVVQNEAEAASDNAKFLSALEEPCEALAVARASDVAALLPPILTTVRMIWNHASHYATPELTYGLLRKISAEVINRCKDLMEVCEAQEQFAGKSGVAPPVFAGTKGPEITRQMSDIERDFVELVESLRGLDYHLMDIKATSWHDDYNTFKEGVKTLDQRTIQVYTSALDAASGLEGKTETLEALNQMARRVGVKLHVEKQVVGLYGEFTKELVSVRKQFDSQRSDPPVHASMPRHAGGAMWAKQLHDRLSKPWSKLEVACKLFPRVAELDELKASFEQALPAIEKYIKTTHEQWSEYVEARIEPTIAQRLDARLLAAEEDGRISMNFDKELMSLFSEVGLWERLQKQAPYKCAELASQREKYRLLRESVLQVVSDYNGILAMLDVNERALFADRIRYLDKKIAPGLQKVSWTSSKSIQDMFMADAGKFCAEVNKAVTLYKDTMRKVRQNLALVAETPVIKIVRKKIYADGEFAAAQKSHREETVARFKELHEEMRVALGKCFARTFAQDSEDVQREWRRVTRSLDDDLRESLRVAVKKSLQQLARALNGDKRTEVVPMFSAANMLKDDKAVKLAPDTQGIFDMMHEVSRELIGVVKEVPRLGPEDTEDGEELPTFYDVISDDEDAALKQIIAIDSGLGKIVDPVATFVARWEASYRHVWETDKDQFIARYRKAKKPLADFEADIERYQALLEQVTREDGVANLLFLRIDSAPLKSSLKSHCEEWKRRFTTLLLETADEELAALYRHFESNTKELVTAPTNLDELAAKVNVHKRIMETKEETHGRFAPLRAIYASLHRMDVPAPAERIAELDALDDSWMTFVNMLSKTAADLDEAKETFQEKLGRTVDKFVQDVVDHRDAFMAEAPKKIETPDARLSLDAAKAFLAAAAEKSAGFRAKEEELKAGMDIFAMSRPPLKELLETEKDTQLLNDLWAICEEWIGVYDGLKDGKFKDLDVEVMENMAVGIGKKLQKIGREVSEWTTWSSMKTVVDDFKKTMPLITDLRNPAIRQRHWDQLMQECGATFDPHGDDFTLGKVTEIGLHNHDEFIGEMSTNATKELAIEKTLEGIEETWRALDMDMVPFREGKEIYKLRSTDDVFAALEDNIVTLSTMKASKYFVVFETPINAWEQKLGLVSEVVEIVQKVQMSWMYLENIFVGSEDIRKQLPQESILFDSVNDSFAKYMLEMKTLQNVIKACTGSQPDPTPGVDNAMLERFTNMDEKLEKIQKSLENYLEKKRQQFPRFYFISSDDLLEILGQAKNPPNVQPHFKGMFEGIKKLEMTKPGTDGRKTFASTAMHSPDGETIPFNEPVITDGRPEEWLNDVEAAMYAACKKSLFETLTHSKGMKKEAWVREYPGQMIISAGCMVWTTECEKALSDPDTAKTAVRTLKKKWVSYLSKLVTLTRSKLDKVNRKKVVALITIEVHARDSIDKLAKAGCTAPTDFEWVSQLRFYWDQEQDDCVVKQVLSVFSYGYEYQGNNGRLVVTPLTDRCYMTLGAAMFTRRGGNPLGPAGTGKTETVKDFGKALARYVIVFNCSDGVDYKMTAKMFSGLAQTGAWACLDEFNRITVEVLSVVATQIGVIMAAVKARASTFFFEGQTIRLIPSCGVFVTMNPGYAGRAELPDNLKAIVRPVSMMVPDFSLIAEIMMFAEGFSSAKPLAKKMVAIMELSQQQLSKQDHYDYTLRSFVIPISRAAGAFKRVDPEGSEEAILYRTMQDLIMPKLVYLDLPLFRALLGDLFPGVELPEETESDLKSMLERKCREMGLQVVDDWITKIIQIFDCKVARHGNMIVGRTGAGKSAAWKVLKAAMAQLCEDGKGEGEFQKVEVYTINPLALSNDEIYGCFDPGTHEWRDGILARVMRNICKDESPNQKWTLFDGPVDTLWIESMNTLLDDNKLLTLLSGERIMMAPQVSILFEVEDLSQASPATVSRAGMIYLNTEDLGWWPFVTSWLEQPEYAEDKILVQTLTAMLEKYMEESLEYRRLQLKELVDTDRLASVRQFCALFDAHHDAEHGIDPSLYPNLEDEPEAYVAIIELTFLFCLIWSVGATLDDDSRKKFDVFLRENDTRWPHDQTVYEYFVDAKAREWVLWEKQLTTYRPPPEMPFFKIMVPTVDTLRSKTIALTLSGIGRHVLIVGNVGVGKTMVAQSCLDHLPENKSSMIINFSAQTSSNSLQNTIEGRLEKRSKGVFAPSGGKKMVVYVDDFNMPQKSVFGFMPPLELLKLWADNGFWYDREKQEVKTIKDIQLMASMAPPGGGRNAFSQRIMSVFSVLNMTNPSDLQLHRIYSTLLNDKLSQFDDSIKPLGDPITKATIELYFNIAEELLPTPAKSHYLFNTRDLAKVIQGTMQATRQYYDSRETMLQLWVHECFRIFGDRMWDMDDKAWLKKQLDQKLNQNLMSSWDALFGEADKFPFYGECPPFVSFLRNNVDNPPYEIVSDSKKLKDMLTEKLEDYAMEPGYSAMDLVLFKDALLHVCRIHRVLMQPRGNALLVGVGGSGRKSLARLATYVADLKCFSIEITKNYRQTEFREDLKSLFKQAGVADKPTVFLFDETQIVVETFLEDINNVLTSGEVPNLFTKDELGGVCEDVRASAKKDGVKADTQDQLYSYFLSRVIRNLHIVLCMSPIGEGFRERCRMFPGLVNCCTIDWFTEWPADALREVAMKQMEEEKSMSQEVKDNLCSVFALIHSSTAQKSAEMLAALKRKNYVTPTNYLEFVRGYRTLLLEKTKEIGGKRDKLRGGLTKLDETGVQVEEMSVIAEEKRVSVAQAKVDCEELLVVIVQDKRAADEQERLVKADAEKIGEEAKEANAIAAECERGLAQAMPALEAASAALNVLTKKDMSEMKAYAKPPAMVELCLQGVMTVLKKTPTWEQAKKELGKPDFLNTLMNYDKDKHLNDELLKKIKKFVDNPDYEPENIGKVSGAAKGLCQWVHAMYVYGGVNKEVAPKKKKLENAQKALEKKQKALAAAEEKLQAVLDKVKALQDKYEESTGNKKALEDEFEDLSQKLARAETLVSGLAGEKIRWEESIVKYEAEIACLPGDVVIAAAFMSYAGPFPSDYREALVKHTWLPEVKKLEIPASDQFDFALFLADPSDVRDWNINELPADAFSTENGVVVTRGRRWPLLIDPQGQGNKWIKNTEKPNGLVTVTLNMSDMVRKMENAIQFGDPVLIQDVGEEIDPILEPVLSKSFIKKGNSLCIKLGDKEVDYSPDFRLYLTSKLSNPHYTPEVSTKVTIVNFVVKEQGLEDQLLNVVVEKERFDLHEQSVTLVRKVAEGKRTILELEDTLLDLLSNADGSLLDNIELINTLNNSKITSDEVTESLKIAEATGKEIAEASALYRPVSIRAAILYFVLYDLATVDPMYQFSLDAYKDLFLLSIEKAPKSEVLEERIEHLNSYHTFAVYKYTSRGLFEAHKLLLSLQMCVRILQSDNQVDINEWQFFLRGGMVLDRSDQPPNPAPEWISELAWDNVVELEQQVPHFIGITKSFEDNPGEWEDWYRNAEPENPRAAALPGEWEPKCNELQRMLLVRCLRMDRVEKAATTYVANSLGRKYVEPPVLDLHECYGDSTPFAPLIFVLSPGVDPTANLAQLAAQKVGADRLHSVALGQGQAPVATKLIAEACVEGNWVFLANCHLMLTWLPELQKIIERFEDEQPHENFRLWLSSNPTPHFPLAILQRGLKMTTEPPKGLRANLSRLYQTCVTQASFDECRSQGKYGKLLFALTYFHAVMLERRKFRTLGINIPYDFNDTDYSVSDDVLKAYLDAYVETPWDALKYLISEANYGGRVTDEIDRRVLAGYLNQFFCEDALNVPQYPLSSLEEYYIPTESGLDVYRDYIQTLPQQDKPEAFGQHPNADISYMITDSTITLESCLALQPKTGSAGAGGVKIEDTVLGIIDDMLSQTPQPFNHEKLMKDKADDPSPLHVTLFQEVERYNILLNNMLSTLNMLKKGIKGLVVMSSDLDSIFESLANNKVPAIYLKAYPSLRPLGSWTRDLLMRLEQIEGWIENGYPRVYWLAGFTYPSCFLTAVLQTTARKNAIPIDTLSFEYSIMDAPEEKIGPQPREGVYIKDMYLEGAGWNFDDQCLCEPNPMELIVNMPIVHFKPSDAKKKRNPAEIYQCPLYMYPVRTGSRERPSFMVFVDLKAGDGDSDFWVKRGTALLLALAT</sequence>
<dbReference type="PANTHER" id="PTHR45703">
    <property type="entry name" value="DYNEIN HEAVY CHAIN"/>
    <property type="match status" value="1"/>
</dbReference>
<dbReference type="Pfam" id="PF17852">
    <property type="entry name" value="Dynein_AAA_lid"/>
    <property type="match status" value="1"/>
</dbReference>
<dbReference type="GO" id="GO:0036156">
    <property type="term" value="C:inner dynein arm"/>
    <property type="evidence" value="ECO:0007669"/>
    <property type="project" value="UniProtKB-ARBA"/>
</dbReference>
<keyword evidence="13" id="KW-0206">Cytoskeleton</keyword>
<dbReference type="GO" id="GO:0005524">
    <property type="term" value="F:ATP binding"/>
    <property type="evidence" value="ECO:0007669"/>
    <property type="project" value="UniProtKB-KW"/>
</dbReference>
<dbReference type="FunFam" id="3.40.50.300:FF:002141">
    <property type="entry name" value="Dynein heavy chain"/>
    <property type="match status" value="1"/>
</dbReference>
<dbReference type="GO" id="GO:0005874">
    <property type="term" value="C:microtubule"/>
    <property type="evidence" value="ECO:0007669"/>
    <property type="project" value="UniProtKB-KW"/>
</dbReference>
<keyword evidence="9" id="KW-0243">Dynein</keyword>
<dbReference type="Gene3D" id="1.20.140.100">
    <property type="entry name" value="Dynein heavy chain, N-terminal domain 2"/>
    <property type="match status" value="1"/>
</dbReference>
<dbReference type="FunFam" id="3.40.50.300:FF:000153">
    <property type="entry name" value="Dynein axonemal heavy chain 1"/>
    <property type="match status" value="1"/>
</dbReference>
<feature type="domain" description="AAA+ ATPase" evidence="19">
    <location>
        <begin position="1651"/>
        <end position="1787"/>
    </location>
</feature>
<dbReference type="Gene3D" id="3.20.180.20">
    <property type="entry name" value="Dynein heavy chain, N-terminal domain 2"/>
    <property type="match status" value="1"/>
</dbReference>
<dbReference type="Pfam" id="PF08393">
    <property type="entry name" value="DHC_N2"/>
    <property type="match status" value="1"/>
</dbReference>
<dbReference type="Proteomes" id="UP000002009">
    <property type="component" value="Chromosome 13"/>
</dbReference>
<dbReference type="Gene3D" id="1.10.287.2620">
    <property type="match status" value="1"/>
</dbReference>
<dbReference type="InterPro" id="IPR003593">
    <property type="entry name" value="AAA+_ATPase"/>
</dbReference>
<evidence type="ECO:0000256" key="3">
    <source>
        <dbReference type="ARBA" id="ARBA00022701"/>
    </source>
</evidence>
<keyword evidence="3" id="KW-0493">Microtubule</keyword>
<dbReference type="Gene3D" id="1.20.58.1120">
    <property type="match status" value="1"/>
</dbReference>
<dbReference type="FunFam" id="1.10.287.2620:FF:000002">
    <property type="entry name" value="Dynein heavy chain 2, axonemal"/>
    <property type="match status" value="1"/>
</dbReference>
<dbReference type="InterPro" id="IPR054354">
    <property type="entry name" value="DYNC2H1-like_lid"/>
</dbReference>
<dbReference type="Gene3D" id="1.20.920.30">
    <property type="match status" value="1"/>
</dbReference>
<proteinExistence type="predicted"/>